<feature type="signal peptide" evidence="2">
    <location>
        <begin position="1"/>
        <end position="21"/>
    </location>
</feature>
<organism evidence="3">
    <name type="scientific">Rhipicephalus microplus</name>
    <name type="common">Cattle tick</name>
    <name type="synonym">Boophilus microplus</name>
    <dbReference type="NCBI Taxonomy" id="6941"/>
    <lineage>
        <taxon>Eukaryota</taxon>
        <taxon>Metazoa</taxon>
        <taxon>Ecdysozoa</taxon>
        <taxon>Arthropoda</taxon>
        <taxon>Chelicerata</taxon>
        <taxon>Arachnida</taxon>
        <taxon>Acari</taxon>
        <taxon>Parasitiformes</taxon>
        <taxon>Ixodida</taxon>
        <taxon>Ixodoidea</taxon>
        <taxon>Ixodidae</taxon>
        <taxon>Rhipicephalinae</taxon>
        <taxon>Rhipicephalus</taxon>
        <taxon>Boophilus</taxon>
    </lineage>
</organism>
<feature type="chain" id="PRO_5026765627" evidence="2">
    <location>
        <begin position="22"/>
        <end position="131"/>
    </location>
</feature>
<feature type="region of interest" description="Disordered" evidence="1">
    <location>
        <begin position="96"/>
        <end position="121"/>
    </location>
</feature>
<keyword evidence="2" id="KW-0732">Signal</keyword>
<reference evidence="3" key="1">
    <citation type="submission" date="2019-09" db="EMBL/GenBank/DDBJ databases">
        <title>Organ-specific transcriptomic study of the physiology of the cattle tick, Rhipicephalus microplus.</title>
        <authorList>
            <person name="Tirloni L."/>
            <person name="Braz G."/>
            <person name="Gandara A.C.P."/>
            <person name="Sabadin G.A."/>
            <person name="da Silva R.M."/>
            <person name="Guizzo M.G."/>
            <person name="Machado J.A."/>
            <person name="Costa E.P."/>
            <person name="Gomes H.F."/>
            <person name="Moraes J."/>
            <person name="Mota M.B.S."/>
            <person name="Mesquita R.D."/>
            <person name="Alvarenga P.H."/>
            <person name="Alves F."/>
            <person name="Seixas A."/>
            <person name="da Fonseca R.N."/>
            <person name="Fogaca A."/>
            <person name="Logullo C."/>
            <person name="Tanaka A."/>
            <person name="Daffre S."/>
            <person name="Termignoni C."/>
            <person name="Vaz I.S.Jr."/>
            <person name="Oliveira P.L."/>
            <person name="Ribeiro J.M."/>
        </authorList>
    </citation>
    <scope>NUCLEOTIDE SEQUENCE</scope>
    <source>
        <strain evidence="3">Porto Alegre</strain>
    </source>
</reference>
<evidence type="ECO:0000313" key="3">
    <source>
        <dbReference type="EMBL" id="NOV42604.1"/>
    </source>
</evidence>
<protein>
    <submittedName>
        <fullName evidence="3">Putative secreted protein</fullName>
    </submittedName>
</protein>
<evidence type="ECO:0000256" key="1">
    <source>
        <dbReference type="SAM" id="MobiDB-lite"/>
    </source>
</evidence>
<sequence length="131" mass="15772">MFCFFFFFFCFPSLFIVLCKTKIASHFQHSCQRKNRKEKTQKRLTSFKTCAQCVRTQRHVQSWEALLCSSVAVLAWQPYTKKKRYYRWLQTQNNMPEGSTTKFQPTHPSVKRKSQKNETHDYLHSIFHQHA</sequence>
<evidence type="ECO:0000256" key="2">
    <source>
        <dbReference type="SAM" id="SignalP"/>
    </source>
</evidence>
<dbReference type="AlphaFoldDB" id="A0A6M2D9W9"/>
<dbReference type="EMBL" id="GHWJ01009867">
    <property type="protein sequence ID" value="NOV42604.1"/>
    <property type="molecule type" value="Transcribed_RNA"/>
</dbReference>
<proteinExistence type="predicted"/>
<feature type="compositionally biased region" description="Polar residues" evidence="1">
    <location>
        <begin position="96"/>
        <end position="107"/>
    </location>
</feature>
<accession>A0A6M2D9W9</accession>
<name>A0A6M2D9W9_RHIMP</name>